<organism evidence="4 5">
    <name type="scientific">Streptomyces asoensis</name>
    <dbReference type="NCBI Taxonomy" id="249586"/>
    <lineage>
        <taxon>Bacteria</taxon>
        <taxon>Bacillati</taxon>
        <taxon>Actinomycetota</taxon>
        <taxon>Actinomycetes</taxon>
        <taxon>Kitasatosporales</taxon>
        <taxon>Streptomycetaceae</taxon>
        <taxon>Streptomyces</taxon>
    </lineage>
</organism>
<dbReference type="Pfam" id="PF00582">
    <property type="entry name" value="Usp"/>
    <property type="match status" value="2"/>
</dbReference>
<evidence type="ECO:0000313" key="4">
    <source>
        <dbReference type="EMBL" id="QJS99715.1"/>
    </source>
</evidence>
<reference evidence="4" key="1">
    <citation type="submission" date="2020-03" db="EMBL/GenBank/DDBJ databases">
        <title>Molecular networking-based the target discovery of potent antiproliferative macrolactams: 5/6/7/16 polycyclic ansamycins and glycosylated trienomycin from Streptomyces cacaoi subsp. asoensis.</title>
        <authorList>
            <person name="Liu L.-L."/>
        </authorList>
    </citation>
    <scope>NUCLEOTIDE SEQUENCE [LARGE SCALE GENOMIC DNA]</scope>
    <source>
        <strain evidence="4">H2S5</strain>
    </source>
</reference>
<dbReference type="Gene3D" id="3.40.50.620">
    <property type="entry name" value="HUPs"/>
    <property type="match status" value="2"/>
</dbReference>
<name>A0A6M4WPC1_9ACTN</name>
<gene>
    <name evidence="4" type="ORF">G9272_04880</name>
</gene>
<evidence type="ECO:0000259" key="3">
    <source>
        <dbReference type="Pfam" id="PF00582"/>
    </source>
</evidence>
<dbReference type="AlphaFoldDB" id="A0A6M4WPC1"/>
<comment type="similarity">
    <text evidence="1">Belongs to the universal stress protein A family.</text>
</comment>
<proteinExistence type="inferred from homology"/>
<dbReference type="InterPro" id="IPR006016">
    <property type="entry name" value="UspA"/>
</dbReference>
<dbReference type="PRINTS" id="PR01438">
    <property type="entry name" value="UNVRSLSTRESS"/>
</dbReference>
<dbReference type="RefSeq" id="WP_171395369.1">
    <property type="nucleotide sequence ID" value="NZ_CP049838.1"/>
</dbReference>
<keyword evidence="5" id="KW-1185">Reference proteome</keyword>
<feature type="domain" description="UspA" evidence="3">
    <location>
        <begin position="5"/>
        <end position="139"/>
    </location>
</feature>
<dbReference type="SUPFAM" id="SSF52402">
    <property type="entry name" value="Adenine nucleotide alpha hydrolases-like"/>
    <property type="match status" value="2"/>
</dbReference>
<dbReference type="PANTHER" id="PTHR46553:SF3">
    <property type="entry name" value="ADENINE NUCLEOTIDE ALPHA HYDROLASES-LIKE SUPERFAMILY PROTEIN"/>
    <property type="match status" value="1"/>
</dbReference>
<dbReference type="PANTHER" id="PTHR46553">
    <property type="entry name" value="ADENINE NUCLEOTIDE ALPHA HYDROLASES-LIKE SUPERFAMILY PROTEIN"/>
    <property type="match status" value="1"/>
</dbReference>
<feature type="region of interest" description="Disordered" evidence="2">
    <location>
        <begin position="187"/>
        <end position="216"/>
    </location>
</feature>
<feature type="domain" description="UspA" evidence="3">
    <location>
        <begin position="151"/>
        <end position="296"/>
    </location>
</feature>
<sequence>MELPLVVGVDGSESSLLAVDWAADEAARHGLSLRLVHASLWERYERVRPSFSTDRPAGEVMAQDIVASCAERARLRDPDVKVSADVVAADAVSTLLRAGSEAFALATGARGRGEVAGLLLGSVSLTVAAHAMCPVVVVRGEERNLRGSLGRVVVGVGAVTGGTGAVRFAAREAEARGCALTAVRAWRSPDHAPGSPPAESVPGDPRLATDTAGTPEEQVSAHLDDALREVVREHPEVEVSRRAVEGPAHRVLLEASADADLIVVGAQRRHGHFGLQLGSVAHALLHHSACPVAVVPHLV</sequence>
<protein>
    <submittedName>
        <fullName evidence="4">Universal stress protein</fullName>
    </submittedName>
</protein>
<evidence type="ECO:0000256" key="2">
    <source>
        <dbReference type="SAM" id="MobiDB-lite"/>
    </source>
</evidence>
<evidence type="ECO:0000256" key="1">
    <source>
        <dbReference type="ARBA" id="ARBA00008791"/>
    </source>
</evidence>
<dbReference type="InterPro" id="IPR014729">
    <property type="entry name" value="Rossmann-like_a/b/a_fold"/>
</dbReference>
<evidence type="ECO:0000313" key="5">
    <source>
        <dbReference type="Proteomes" id="UP000502665"/>
    </source>
</evidence>
<dbReference type="EMBL" id="CP049838">
    <property type="protein sequence ID" value="QJS99715.1"/>
    <property type="molecule type" value="Genomic_DNA"/>
</dbReference>
<dbReference type="InterPro" id="IPR006015">
    <property type="entry name" value="Universal_stress_UspA"/>
</dbReference>
<accession>A0A6M4WPC1</accession>
<dbReference type="Proteomes" id="UP000502665">
    <property type="component" value="Chromosome"/>
</dbReference>